<sequence>MKYLSIFFLLLLLVSSCGESKSSDADSLFAAGQFDKAIEAYTDYLKTKPKHVKSLYNRGRAYEELGDIAKAESDFKAALDADNKNVQVMLALSNLYHKQKNYSNALLYAEYASEVSGAPVMVYFMKGRALHMLGNTDQALKEYSTAIKMDKDFAQAYYNRGMLKVATENRKGACDDFRQAARLNFDGAQQALADYCS</sequence>
<keyword evidence="4" id="KW-0732">Signal</keyword>
<feature type="chain" id="PRO_5003700381" evidence="4">
    <location>
        <begin position="21"/>
        <end position="197"/>
    </location>
</feature>
<accession>I5C1Z8</accession>
<dbReference type="InterPro" id="IPR050498">
    <property type="entry name" value="Ycf3"/>
</dbReference>
<evidence type="ECO:0000256" key="4">
    <source>
        <dbReference type="SAM" id="SignalP"/>
    </source>
</evidence>
<dbReference type="OrthoDB" id="9785181at2"/>
<feature type="repeat" description="TPR" evidence="3">
    <location>
        <begin position="52"/>
        <end position="85"/>
    </location>
</feature>
<evidence type="ECO:0000256" key="3">
    <source>
        <dbReference type="PROSITE-ProRule" id="PRU00339"/>
    </source>
</evidence>
<dbReference type="Pfam" id="PF13432">
    <property type="entry name" value="TPR_16"/>
    <property type="match status" value="1"/>
</dbReference>
<dbReference type="Gene3D" id="1.25.40.10">
    <property type="entry name" value="Tetratricopeptide repeat domain"/>
    <property type="match status" value="2"/>
</dbReference>
<comment type="caution">
    <text evidence="5">The sequence shown here is derived from an EMBL/GenBank/DDBJ whole genome shotgun (WGS) entry which is preliminary data.</text>
</comment>
<name>I5C1Z8_9BACT</name>
<dbReference type="PROSITE" id="PS50005">
    <property type="entry name" value="TPR"/>
    <property type="match status" value="2"/>
</dbReference>
<dbReference type="Pfam" id="PF13414">
    <property type="entry name" value="TPR_11"/>
    <property type="match status" value="1"/>
</dbReference>
<dbReference type="SMART" id="SM00028">
    <property type="entry name" value="TPR"/>
    <property type="match status" value="5"/>
</dbReference>
<dbReference type="STRING" id="1189621.A3SI_12064"/>
<dbReference type="AlphaFoldDB" id="I5C1Z8"/>
<dbReference type="Proteomes" id="UP000005551">
    <property type="component" value="Unassembled WGS sequence"/>
</dbReference>
<dbReference type="InterPro" id="IPR019734">
    <property type="entry name" value="TPR_rpt"/>
</dbReference>
<keyword evidence="1" id="KW-0677">Repeat</keyword>
<dbReference type="PANTHER" id="PTHR44858:SF1">
    <property type="entry name" value="UDP-N-ACETYLGLUCOSAMINE--PEPTIDE N-ACETYLGLUCOSAMINYLTRANSFERASE SPINDLY-RELATED"/>
    <property type="match status" value="1"/>
</dbReference>
<evidence type="ECO:0000313" key="6">
    <source>
        <dbReference type="Proteomes" id="UP000005551"/>
    </source>
</evidence>
<dbReference type="PANTHER" id="PTHR44858">
    <property type="entry name" value="TETRATRICOPEPTIDE REPEAT PROTEIN 6"/>
    <property type="match status" value="1"/>
</dbReference>
<dbReference type="SUPFAM" id="SSF48452">
    <property type="entry name" value="TPR-like"/>
    <property type="match status" value="1"/>
</dbReference>
<organism evidence="5 6">
    <name type="scientific">Nitritalea halalkaliphila LW7</name>
    <dbReference type="NCBI Taxonomy" id="1189621"/>
    <lineage>
        <taxon>Bacteria</taxon>
        <taxon>Pseudomonadati</taxon>
        <taxon>Bacteroidota</taxon>
        <taxon>Cytophagia</taxon>
        <taxon>Cytophagales</taxon>
        <taxon>Cyclobacteriaceae</taxon>
        <taxon>Nitritalea</taxon>
    </lineage>
</organism>
<dbReference type="PROSITE" id="PS51257">
    <property type="entry name" value="PROKAR_LIPOPROTEIN"/>
    <property type="match status" value="1"/>
</dbReference>
<gene>
    <name evidence="5" type="ORF">A3SI_12064</name>
</gene>
<proteinExistence type="predicted"/>
<dbReference type="InterPro" id="IPR011990">
    <property type="entry name" value="TPR-like_helical_dom_sf"/>
</dbReference>
<evidence type="ECO:0000256" key="2">
    <source>
        <dbReference type="ARBA" id="ARBA00022803"/>
    </source>
</evidence>
<keyword evidence="2 3" id="KW-0802">TPR repeat</keyword>
<evidence type="ECO:0000313" key="5">
    <source>
        <dbReference type="EMBL" id="EIM75850.1"/>
    </source>
</evidence>
<dbReference type="EMBL" id="AJYA01000025">
    <property type="protein sequence ID" value="EIM75850.1"/>
    <property type="molecule type" value="Genomic_DNA"/>
</dbReference>
<reference evidence="5 6" key="1">
    <citation type="submission" date="2012-05" db="EMBL/GenBank/DDBJ databases">
        <title>Genome sequence of Nitritalea halalkaliphila LW7.</title>
        <authorList>
            <person name="Jangir P.K."/>
            <person name="Singh A."/>
            <person name="Shivaji S."/>
            <person name="Sharma R."/>
        </authorList>
    </citation>
    <scope>NUCLEOTIDE SEQUENCE [LARGE SCALE GENOMIC DNA]</scope>
    <source>
        <strain evidence="5 6">LW7</strain>
    </source>
</reference>
<keyword evidence="6" id="KW-1185">Reference proteome</keyword>
<evidence type="ECO:0000256" key="1">
    <source>
        <dbReference type="ARBA" id="ARBA00022737"/>
    </source>
</evidence>
<dbReference type="RefSeq" id="WP_009055509.1">
    <property type="nucleotide sequence ID" value="NZ_AJYA01000025.1"/>
</dbReference>
<feature type="repeat" description="TPR" evidence="3">
    <location>
        <begin position="120"/>
        <end position="153"/>
    </location>
</feature>
<feature type="signal peptide" evidence="4">
    <location>
        <begin position="1"/>
        <end position="20"/>
    </location>
</feature>
<protein>
    <submittedName>
        <fullName evidence="5">Uncharacterized protein</fullName>
    </submittedName>
</protein>